<feature type="region of interest" description="Disordered" evidence="1">
    <location>
        <begin position="20"/>
        <end position="70"/>
    </location>
</feature>
<dbReference type="Proteomes" id="UP001633002">
    <property type="component" value="Unassembled WGS sequence"/>
</dbReference>
<comment type="caution">
    <text evidence="2">The sequence shown here is derived from an EMBL/GenBank/DDBJ whole genome shotgun (WGS) entry which is preliminary data.</text>
</comment>
<dbReference type="AlphaFoldDB" id="A0ABD3H2R3"/>
<name>A0ABD3H2R3_9MARC</name>
<gene>
    <name evidence="2" type="ORF">R1sor_002421</name>
</gene>
<sequence length="152" mass="16270">MSTATVTGINILGRVRMRRRARPYQRPPYDRSANMQPIEGGGESRISDVVGDRHGTVAHSPGYAPGPNPGYVPVPPSPGYAPGASSGYAPIPLSPGYASYLPLRGMRQVQVQGTLQYLRVPGTSQVPASGMLLVQVQDMLLFPRGRDTSPNQ</sequence>
<protein>
    <submittedName>
        <fullName evidence="2">Uncharacterized protein</fullName>
    </submittedName>
</protein>
<keyword evidence="3" id="KW-1185">Reference proteome</keyword>
<evidence type="ECO:0000256" key="1">
    <source>
        <dbReference type="SAM" id="MobiDB-lite"/>
    </source>
</evidence>
<organism evidence="2 3">
    <name type="scientific">Riccia sorocarpa</name>
    <dbReference type="NCBI Taxonomy" id="122646"/>
    <lineage>
        <taxon>Eukaryota</taxon>
        <taxon>Viridiplantae</taxon>
        <taxon>Streptophyta</taxon>
        <taxon>Embryophyta</taxon>
        <taxon>Marchantiophyta</taxon>
        <taxon>Marchantiopsida</taxon>
        <taxon>Marchantiidae</taxon>
        <taxon>Marchantiales</taxon>
        <taxon>Ricciaceae</taxon>
        <taxon>Riccia</taxon>
    </lineage>
</organism>
<reference evidence="2 3" key="1">
    <citation type="submission" date="2024-09" db="EMBL/GenBank/DDBJ databases">
        <title>Chromosome-scale assembly of Riccia sorocarpa.</title>
        <authorList>
            <person name="Paukszto L."/>
        </authorList>
    </citation>
    <scope>NUCLEOTIDE SEQUENCE [LARGE SCALE GENOMIC DNA]</scope>
    <source>
        <strain evidence="2">LP-2024</strain>
        <tissue evidence="2">Aerial parts of the thallus</tissue>
    </source>
</reference>
<proteinExistence type="predicted"/>
<evidence type="ECO:0000313" key="2">
    <source>
        <dbReference type="EMBL" id="KAL3684399.1"/>
    </source>
</evidence>
<dbReference type="EMBL" id="JBJQOH010000006">
    <property type="protein sequence ID" value="KAL3684399.1"/>
    <property type="molecule type" value="Genomic_DNA"/>
</dbReference>
<accession>A0ABD3H2R3</accession>
<evidence type="ECO:0000313" key="3">
    <source>
        <dbReference type="Proteomes" id="UP001633002"/>
    </source>
</evidence>